<comment type="caution">
    <text evidence="1">The sequence shown here is derived from an EMBL/GenBank/DDBJ whole genome shotgun (WGS) entry which is preliminary data.</text>
</comment>
<proteinExistence type="predicted"/>
<evidence type="ECO:0000313" key="1">
    <source>
        <dbReference type="EMBL" id="GAA4808233.1"/>
    </source>
</evidence>
<evidence type="ECO:0000313" key="2">
    <source>
        <dbReference type="Proteomes" id="UP001501411"/>
    </source>
</evidence>
<protein>
    <recommendedName>
        <fullName evidence="3">TonB-dependent receptor</fullName>
    </recommendedName>
</protein>
<keyword evidence="2" id="KW-1185">Reference proteome</keyword>
<accession>A0ABP9CFX7</accession>
<name>A0ABP9CFX7_9SPHI</name>
<organism evidence="1 2">
    <name type="scientific">Olivibacter ginsenosidimutans</name>
    <dbReference type="NCBI Taxonomy" id="1176537"/>
    <lineage>
        <taxon>Bacteria</taxon>
        <taxon>Pseudomonadati</taxon>
        <taxon>Bacteroidota</taxon>
        <taxon>Sphingobacteriia</taxon>
        <taxon>Sphingobacteriales</taxon>
        <taxon>Sphingobacteriaceae</taxon>
        <taxon>Olivibacter</taxon>
    </lineage>
</organism>
<sequence length="951" mass="106399">MVFPIFLWGQKAEELELGQRLTDWIAREPIEKVYVHLDKPYYAVGDTIWFKVYVTDGNQRPSLQSGAVYVDVVDQADSLVHALKLPLMNGLGKGSVVLSDELNAGNYRIQAYTQWMRNAGTEFFYRRVFPVGNVKEKAVIGTASLVSYPQKNGIKKLIRLHFTETEKTEPVKNAPVNYTLKTSKHNYTGRGITTEEGDLLVDVDQKIMEDSVYRIQSTIALDQVKLQRNFTIHQQNDSIEVAFFPEGGTLIANLQQRVAVKVTGADGFGLAVHGEVKNHKGEMITTWDTQHAGMGLFSFLPLLGESYKAYIRFPDGTAAVYPLPQATTTGHALSVYSNTGTDSVLIRLQATPDVYGVVHLLGQQNGKVVFSETLNQQRSLVQLYLSKTLFPSGINQFTLFDGMSQPVAERIAFLEQPDSLLIEIPAINSRIRDSVAIPLQVKGDTSAVFTSLSVSVTDEEAVPIANEQENTIFTQLLLQSDIRGYIEAPNYYFYAVDNKKRDHLDLLLMTQGYRHFAWKEIAEGIHSQPQFAAEHLLQHISGTLLTLRGRPVEDGKITLFSNRLGVVMNTETDAQGHFRFDNLLIQDSLAFTIQGRKPKGSNKVEIKLDEISRAPLTFWKIPDPMSAYGSKLKTYLGYKQQVADSDALLTDTHQLEEVEVTAKKDQYLNIRGLSIPMKQLDYVIHPKASDSCKNLLECIRRWVPGITFGFVNRGRDAGQTNIRPIVGVGANASSMQPINVGGGPGSSGAGILTGSQYHQQHLQMQGGGLQIPVLISGGREMQLLYNGFPVRAYDMDDPASADLNYEYLLKDRKAFNPDNIKAIYIKEFSGTGAFITGLTNIDTRCFLYVETYDGLIYPPNPDWDYTLLKPQGFSMVREFYSPRYDRGPEEAKQADRRSTIYWNPDLRTDKTGRTSFGYFNAGRPGTYRVVIEGLNSKGQLGRKVLRYTVEE</sequence>
<dbReference type="Gene3D" id="2.60.40.1930">
    <property type="match status" value="1"/>
</dbReference>
<evidence type="ECO:0008006" key="3">
    <source>
        <dbReference type="Google" id="ProtNLM"/>
    </source>
</evidence>
<dbReference type="EMBL" id="BAABIQ010000044">
    <property type="protein sequence ID" value="GAA4808233.1"/>
    <property type="molecule type" value="Genomic_DNA"/>
</dbReference>
<dbReference type="Proteomes" id="UP001501411">
    <property type="component" value="Unassembled WGS sequence"/>
</dbReference>
<gene>
    <name evidence="1" type="ORF">GCM10023231_41900</name>
</gene>
<reference evidence="2" key="1">
    <citation type="journal article" date="2019" name="Int. J. Syst. Evol. Microbiol.">
        <title>The Global Catalogue of Microorganisms (GCM) 10K type strain sequencing project: providing services to taxonomists for standard genome sequencing and annotation.</title>
        <authorList>
            <consortium name="The Broad Institute Genomics Platform"/>
            <consortium name="The Broad Institute Genome Sequencing Center for Infectious Disease"/>
            <person name="Wu L."/>
            <person name="Ma J."/>
        </authorList>
    </citation>
    <scope>NUCLEOTIDE SEQUENCE [LARGE SCALE GENOMIC DNA]</scope>
    <source>
        <strain evidence="2">JCM 18200</strain>
    </source>
</reference>